<evidence type="ECO:0000313" key="2">
    <source>
        <dbReference type="EMBL" id="MCW4629567.1"/>
    </source>
</evidence>
<organism evidence="2 3">
    <name type="scientific">Marinomonas rhodophyticola</name>
    <dbReference type="NCBI Taxonomy" id="2992803"/>
    <lineage>
        <taxon>Bacteria</taxon>
        <taxon>Pseudomonadati</taxon>
        <taxon>Pseudomonadota</taxon>
        <taxon>Gammaproteobacteria</taxon>
        <taxon>Oceanospirillales</taxon>
        <taxon>Oceanospirillaceae</taxon>
        <taxon>Marinomonas</taxon>
    </lineage>
</organism>
<feature type="signal peptide" evidence="1">
    <location>
        <begin position="1"/>
        <end position="25"/>
    </location>
</feature>
<dbReference type="EMBL" id="JAPEUL010000007">
    <property type="protein sequence ID" value="MCW4629567.1"/>
    <property type="molecule type" value="Genomic_DNA"/>
</dbReference>
<keyword evidence="1" id="KW-0732">Signal</keyword>
<evidence type="ECO:0000313" key="3">
    <source>
        <dbReference type="Proteomes" id="UP001431181"/>
    </source>
</evidence>
<protein>
    <recommendedName>
        <fullName evidence="4">Porin</fullName>
    </recommendedName>
</protein>
<keyword evidence="3" id="KW-1185">Reference proteome</keyword>
<dbReference type="Proteomes" id="UP001431181">
    <property type="component" value="Unassembled WGS sequence"/>
</dbReference>
<comment type="caution">
    <text evidence="2">The sequence shown here is derived from an EMBL/GenBank/DDBJ whole genome shotgun (WGS) entry which is preliminary data.</text>
</comment>
<accession>A0ABT3KHL6</accession>
<dbReference type="SUPFAM" id="SSF56935">
    <property type="entry name" value="Porins"/>
    <property type="match status" value="1"/>
</dbReference>
<name>A0ABT3KHL6_9GAMM</name>
<evidence type="ECO:0000256" key="1">
    <source>
        <dbReference type="SAM" id="SignalP"/>
    </source>
</evidence>
<evidence type="ECO:0008006" key="4">
    <source>
        <dbReference type="Google" id="ProtNLM"/>
    </source>
</evidence>
<feature type="chain" id="PRO_5046824805" description="Porin" evidence="1">
    <location>
        <begin position="26"/>
        <end position="293"/>
    </location>
</feature>
<proteinExistence type="predicted"/>
<gene>
    <name evidence="2" type="ORF">ONZ52_11570</name>
</gene>
<sequence length="293" mass="30506">MKAIKLASVFAVSAVAAAVSTATFAADAIITGEAGVEYTTYNGESKDTPDLADGTDLGELELHVDTGIVYAELEFATTGANEATKIGMEKLYVKQGAVSFGRFDGTVATGSFMGMDELFGGVDLVTAASDTDNTGVRYKVTPELTVALEATESTDDEDSDIGFALSYVKDFGFIKAGISGGSVGDANAVNVGFQTVSGPITVSLNYGVGEKGTGTTTDREQMTSSIAFAATDALTLTLEYSNELEKEMDGTYFIGEYVSGDLTYYVKNYAGDLAADSSTNGAEQTTVGVKTFF</sequence>
<reference evidence="2" key="1">
    <citation type="submission" date="2022-11" db="EMBL/GenBank/DDBJ databases">
        <title>Marinomonas sp. nov., isolated from marine algae.</title>
        <authorList>
            <person name="Choi D.G."/>
            <person name="Kim J.M."/>
            <person name="Lee J.K."/>
            <person name="Baek J.H."/>
            <person name="Jeon C.O."/>
        </authorList>
    </citation>
    <scope>NUCLEOTIDE SEQUENCE</scope>
    <source>
        <strain evidence="2">KJ51-3</strain>
    </source>
</reference>
<dbReference type="RefSeq" id="WP_265218773.1">
    <property type="nucleotide sequence ID" value="NZ_JAPEUL010000007.1"/>
</dbReference>